<protein>
    <submittedName>
        <fullName evidence="2">Uncharacterized protein</fullName>
    </submittedName>
</protein>
<dbReference type="RefSeq" id="WP_165241797.1">
    <property type="nucleotide sequence ID" value="NZ_JAAKZV010000184.1"/>
</dbReference>
<proteinExistence type="predicted"/>
<sequence length="55" mass="6565">MFEYEMHQARANDLHRKAADERRSGEAARNARSNRRFALGHRRSADRRRQWVKAA</sequence>
<comment type="caution">
    <text evidence="2">The sequence shown here is derived from an EMBL/GenBank/DDBJ whole genome shotgun (WGS) entry which is preliminary data.</text>
</comment>
<organism evidence="2 3">
    <name type="scientific">Streptomyces coryli</name>
    <dbReference type="NCBI Taxonomy" id="1128680"/>
    <lineage>
        <taxon>Bacteria</taxon>
        <taxon>Bacillati</taxon>
        <taxon>Actinomycetota</taxon>
        <taxon>Actinomycetes</taxon>
        <taxon>Kitasatosporales</taxon>
        <taxon>Streptomycetaceae</taxon>
        <taxon>Streptomyces</taxon>
    </lineage>
</organism>
<keyword evidence="3" id="KW-1185">Reference proteome</keyword>
<accession>A0A6G4U7H5</accession>
<dbReference type="AlphaFoldDB" id="A0A6G4U7H5"/>
<dbReference type="EMBL" id="JAAKZV010000184">
    <property type="protein sequence ID" value="NGN68134.1"/>
    <property type="molecule type" value="Genomic_DNA"/>
</dbReference>
<evidence type="ECO:0000313" key="2">
    <source>
        <dbReference type="EMBL" id="NGN68134.1"/>
    </source>
</evidence>
<dbReference type="Proteomes" id="UP000481583">
    <property type="component" value="Unassembled WGS sequence"/>
</dbReference>
<reference evidence="2 3" key="1">
    <citation type="submission" date="2020-02" db="EMBL/GenBank/DDBJ databases">
        <title>Whole-genome analyses of novel actinobacteria.</title>
        <authorList>
            <person name="Sahin N."/>
        </authorList>
    </citation>
    <scope>NUCLEOTIDE SEQUENCE [LARGE SCALE GENOMIC DNA]</scope>
    <source>
        <strain evidence="2 3">A7024</strain>
    </source>
</reference>
<gene>
    <name evidence="2" type="ORF">G5C51_30070</name>
</gene>
<evidence type="ECO:0000256" key="1">
    <source>
        <dbReference type="SAM" id="MobiDB-lite"/>
    </source>
</evidence>
<name>A0A6G4U7H5_9ACTN</name>
<feature type="compositionally biased region" description="Basic residues" evidence="1">
    <location>
        <begin position="32"/>
        <end position="46"/>
    </location>
</feature>
<evidence type="ECO:0000313" key="3">
    <source>
        <dbReference type="Proteomes" id="UP000481583"/>
    </source>
</evidence>
<feature type="compositionally biased region" description="Basic and acidic residues" evidence="1">
    <location>
        <begin position="1"/>
        <end position="26"/>
    </location>
</feature>
<feature type="region of interest" description="Disordered" evidence="1">
    <location>
        <begin position="1"/>
        <end position="55"/>
    </location>
</feature>